<name>A0A660SHE2_UNCW3</name>
<organism evidence="4 5">
    <name type="scientific">candidate division WOR-3 bacterium</name>
    <dbReference type="NCBI Taxonomy" id="2052148"/>
    <lineage>
        <taxon>Bacteria</taxon>
        <taxon>Bacteria division WOR-3</taxon>
    </lineage>
</organism>
<dbReference type="PANTHER" id="PTHR45586:SF1">
    <property type="entry name" value="LIPOPOLYSACCHARIDE ASSEMBLY PROTEIN B"/>
    <property type="match status" value="1"/>
</dbReference>
<dbReference type="InterPro" id="IPR019734">
    <property type="entry name" value="TPR_rpt"/>
</dbReference>
<dbReference type="InterPro" id="IPR051012">
    <property type="entry name" value="CellSynth/LPSAsmb/PSIAsmb"/>
</dbReference>
<dbReference type="InterPro" id="IPR011990">
    <property type="entry name" value="TPR-like_helical_dom_sf"/>
</dbReference>
<keyword evidence="2 3" id="KW-0802">TPR repeat</keyword>
<sequence>MDCGRNRHPLPLSCPLDGEEMLILISFLIISEAKIAYRNGLYEIARIGFLEALKKGEDYAACYYYLTKISKILGDEVGIYLWGREFLSHYPIDTRAPEVAIIVYNSLLTQRWGEGLKRFIDQFRPLIKKEDLVAGAESLLSWGLPERSAEIILPIDPVRSFWILDSIKAYDRIRKLPAKDPDCYLFRAWAQLELGDTLNALFDFLRVDPNQVHFSDHYLKLALSFSLTRMADGVARDVADPLLKTEWALRRGLKEEARSYLSRLPPDTLIDHPNLCLEAGYLLPINYLAGVDTAILRQFQFLYYNLGRARECSIIAIILGSEDSLRLRARYFETRGKFDSALYYYRKIKDREGMARSLFHLGHLDEAKRLTRSDSLRYLISREKSIVIRNRDKAWAALPYARILLRDGDFEGAIRYLIKSRSPDRIPLLIKALTELGKDSLALGIAFSYQTKDPLGLEILYRFEQFDRLIKLTRDATDSLARVYRMKAYVRKGKIGKGKSLRKGLDPLGYYEALCEYLVRKRRFSKVDSILISLEESNERLRYLKSLLPFLRGQYDSAIVALKHYIKSGGEYQSKATFKLGTSYYQLGRFETAARYFRKLIHDHELGRDALHNLLICYKKLSDWDGIISLTPFIKGSDLFDLGYAYLRKGQYRKAISILEVVRREEYNPEVQYWLAEARSGAGDLRRALFEYYRLYLDFPKEYQWRMTAYFKMGLIMEIMGDYQGAKKVYQDIVKRGKSDVFYEEAKARLANLD</sequence>
<evidence type="ECO:0000256" key="1">
    <source>
        <dbReference type="ARBA" id="ARBA00022737"/>
    </source>
</evidence>
<dbReference type="Pfam" id="PF13432">
    <property type="entry name" value="TPR_16"/>
    <property type="match status" value="1"/>
</dbReference>
<dbReference type="PANTHER" id="PTHR45586">
    <property type="entry name" value="TPR REPEAT-CONTAINING PROTEIN PA4667"/>
    <property type="match status" value="1"/>
</dbReference>
<dbReference type="Gene3D" id="1.25.40.10">
    <property type="entry name" value="Tetratricopeptide repeat domain"/>
    <property type="match status" value="3"/>
</dbReference>
<protein>
    <recommendedName>
        <fullName evidence="6">Tetratricopeptide repeat protein</fullName>
    </recommendedName>
</protein>
<dbReference type="SMART" id="SM00028">
    <property type="entry name" value="TPR"/>
    <property type="match status" value="5"/>
</dbReference>
<dbReference type="Pfam" id="PF13174">
    <property type="entry name" value="TPR_6"/>
    <property type="match status" value="2"/>
</dbReference>
<dbReference type="PROSITE" id="PS50005">
    <property type="entry name" value="TPR"/>
    <property type="match status" value="1"/>
</dbReference>
<dbReference type="SUPFAM" id="SSF48452">
    <property type="entry name" value="TPR-like"/>
    <property type="match status" value="2"/>
</dbReference>
<feature type="repeat" description="TPR" evidence="3">
    <location>
        <begin position="574"/>
        <end position="607"/>
    </location>
</feature>
<proteinExistence type="predicted"/>
<evidence type="ECO:0000256" key="3">
    <source>
        <dbReference type="PROSITE-ProRule" id="PRU00339"/>
    </source>
</evidence>
<comment type="caution">
    <text evidence="4">The sequence shown here is derived from an EMBL/GenBank/DDBJ whole genome shotgun (WGS) entry which is preliminary data.</text>
</comment>
<evidence type="ECO:0000313" key="5">
    <source>
        <dbReference type="Proteomes" id="UP000268469"/>
    </source>
</evidence>
<keyword evidence="1" id="KW-0677">Repeat</keyword>
<reference evidence="4 5" key="1">
    <citation type="submission" date="2018-06" db="EMBL/GenBank/DDBJ databases">
        <title>Extensive metabolic versatility and redundancy in microbially diverse, dynamic hydrothermal sediments.</title>
        <authorList>
            <person name="Dombrowski N."/>
            <person name="Teske A."/>
            <person name="Baker B.J."/>
        </authorList>
    </citation>
    <scope>NUCLEOTIDE SEQUENCE [LARGE SCALE GENOMIC DNA]</scope>
    <source>
        <strain evidence="4">B36_G15</strain>
    </source>
</reference>
<dbReference type="Proteomes" id="UP000268469">
    <property type="component" value="Unassembled WGS sequence"/>
</dbReference>
<accession>A0A660SHE2</accession>
<gene>
    <name evidence="4" type="ORF">DRP53_05690</name>
</gene>
<dbReference type="AlphaFoldDB" id="A0A660SHE2"/>
<evidence type="ECO:0008006" key="6">
    <source>
        <dbReference type="Google" id="ProtNLM"/>
    </source>
</evidence>
<dbReference type="EMBL" id="QNBE01000046">
    <property type="protein sequence ID" value="RKX70219.1"/>
    <property type="molecule type" value="Genomic_DNA"/>
</dbReference>
<evidence type="ECO:0000313" key="4">
    <source>
        <dbReference type="EMBL" id="RKX70219.1"/>
    </source>
</evidence>
<evidence type="ECO:0000256" key="2">
    <source>
        <dbReference type="ARBA" id="ARBA00022803"/>
    </source>
</evidence>